<accession>A0A084B6S0</accession>
<dbReference type="Gene3D" id="1.20.120.1020">
    <property type="entry name" value="Prion-inhibition and propagation, HeLo domain"/>
    <property type="match status" value="1"/>
</dbReference>
<dbReference type="AlphaFoldDB" id="A0A084B6S0"/>
<name>A0A084B6S0_STACB</name>
<organism evidence="3 4">
    <name type="scientific">Stachybotrys chartarum (strain CBS 109288 / IBT 7711)</name>
    <name type="common">Toxic black mold</name>
    <name type="synonym">Stilbospora chartarum</name>
    <dbReference type="NCBI Taxonomy" id="1280523"/>
    <lineage>
        <taxon>Eukaryota</taxon>
        <taxon>Fungi</taxon>
        <taxon>Dikarya</taxon>
        <taxon>Ascomycota</taxon>
        <taxon>Pezizomycotina</taxon>
        <taxon>Sordariomycetes</taxon>
        <taxon>Hypocreomycetidae</taxon>
        <taxon>Hypocreales</taxon>
        <taxon>Stachybotryaceae</taxon>
        <taxon>Stachybotrys</taxon>
    </lineage>
</organism>
<feature type="domain" description="Prion-inhibition and propagation HeLo" evidence="1">
    <location>
        <begin position="9"/>
        <end position="203"/>
    </location>
</feature>
<dbReference type="Proteomes" id="UP000028045">
    <property type="component" value="Unassembled WGS sequence"/>
</dbReference>
<dbReference type="EMBL" id="KL647856">
    <property type="protein sequence ID" value="KEY73249.1"/>
    <property type="molecule type" value="Genomic_DNA"/>
</dbReference>
<dbReference type="Pfam" id="PF14479">
    <property type="entry name" value="HeLo"/>
    <property type="match status" value="1"/>
</dbReference>
<evidence type="ECO:0000259" key="2">
    <source>
        <dbReference type="Pfam" id="PF23549"/>
    </source>
</evidence>
<dbReference type="OrthoDB" id="428577at2759"/>
<gene>
    <name evidence="3" type="ORF">S7711_09630</name>
</gene>
<dbReference type="HOGENOM" id="CLU_270534_0_0_1"/>
<dbReference type="Pfam" id="PF23549">
    <property type="entry name" value="Zn_ribbon_GRF_2"/>
    <property type="match status" value="1"/>
</dbReference>
<dbReference type="InterPro" id="IPR056444">
    <property type="entry name" value="Zn_ribbon_GRF_2"/>
</dbReference>
<dbReference type="InterPro" id="IPR038305">
    <property type="entry name" value="HeLo_sf"/>
</dbReference>
<sequence length="1203" mass="133241">MSGLEVPSSIVGVASLFSSCVDAFAYFKATQRADTGIEELLLKLDIERTRLLVWGNESGIFSVNQQHSTLRNESTVMVLGRILTQIEELLTDAEKLQLYGVRVPGTPMGEAIDYVSANSLAIFRVSISRFWTRNASRLGTTAQKSAIYRTRWAIYDRERFQGLVDDVKDFVDRVYELVPVGREIQDMIIVADIESIIDISRLTIVAAATEDSYRVYCEAASSAIASTEAGTVDRRKVEEHLRNVELTQPNPTTLPQAWDRLSSSSSAMDPTFPLYNPICRDCGNIGCTSIVNRGPNLGRRYYKCSRCGSFITWNDNINIVADNPPCSCGYTSRLSRTSRGDVYYSCPVGQCPSFLDGSSPFEQTTKMHIAGNEEIQSDADDLAIGSIATNQATTSSISSILSPKSIAMVSKVTRTRAGVAAFLNENFDQLAQEDGWLQDLRECGMSSTSIADCILEALDTGPWISVTPGPQSFAQARPMENFHQATCAHRPRQIVLPSQNQPASKYFAFTDRSVLAEIILSCGLAGFLPPSFEQDNYGRVSFSGKHARVTFGSSVSRSGNVPIESIRHVLSSPEDSTYVERILAFQISRAFDLVHNTLSRLQTHGACCNGITVLIVDESNIDRKASSLKLRSISVAELLRLCDALLPRHQRHPPPEPQVALHLIQDFFGPLFGLRVNEDTEATTGEQLHWLSLLVQFLNLAVPLYVQSHIGEFHPHFLKSPLIGITLQGCVEQLERAPYIVAELKNLACLGHMVGDRVFTFRLQLTGSSTAEDSLPYAVYSTVENIVDTWGPASFIADSKAPVGEKLHGLRIGGGVIAYHDVRDGRPLFHWSTDLLGFTPSGKTFSYVDEIMIGAIDINRDCPLDLEQSRKQSGPSLWPCGPEPSTWVLREKQALLQGGQYVTLSVGNVYHKVPKRTLKAWLLDTWSTFGDVRIFNYCFGVQVSLCTGVARRVPLRALIGPHLLEFIDKLKIDGWAALKLSAKNAFMGEADFDQWLESLGGPEYKCIQTVCGKLLELLKDTGFGRNGAMRILWPDNANPYFCVHAVPDRAKCWSRILKDSEWCATFCVATELCLVTEGHRCRKLQVVPWGDIGTILSTTVCPANPESQAIALSGWMLEDKTSYWIGEPGGDTWALARRMPATPTLLLVRQNRFPKFLSRQMWQGRVLRERPDLISSIAEDVFVMRAHIFSADRQVPSSTPAAL</sequence>
<dbReference type="PANTHER" id="PTHR37542">
    <property type="entry name" value="HELO DOMAIN-CONTAINING PROTEIN-RELATED"/>
    <property type="match status" value="1"/>
</dbReference>
<feature type="domain" description="GRF-like zinc ribbon" evidence="2">
    <location>
        <begin position="277"/>
        <end position="316"/>
    </location>
</feature>
<evidence type="ECO:0000259" key="1">
    <source>
        <dbReference type="Pfam" id="PF14479"/>
    </source>
</evidence>
<keyword evidence="4" id="KW-1185">Reference proteome</keyword>
<dbReference type="InterPro" id="IPR029498">
    <property type="entry name" value="HeLo_dom"/>
</dbReference>
<protein>
    <submittedName>
        <fullName evidence="3">Uncharacterized protein</fullName>
    </submittedName>
</protein>
<evidence type="ECO:0000313" key="4">
    <source>
        <dbReference type="Proteomes" id="UP000028045"/>
    </source>
</evidence>
<proteinExistence type="predicted"/>
<reference evidence="3 4" key="1">
    <citation type="journal article" date="2014" name="BMC Genomics">
        <title>Comparative genome sequencing reveals chemotype-specific gene clusters in the toxigenic black mold Stachybotrys.</title>
        <authorList>
            <person name="Semeiks J."/>
            <person name="Borek D."/>
            <person name="Otwinowski Z."/>
            <person name="Grishin N.V."/>
        </authorList>
    </citation>
    <scope>NUCLEOTIDE SEQUENCE [LARGE SCALE GENOMIC DNA]</scope>
    <source>
        <strain evidence="4">CBS 109288 / IBT 7711</strain>
    </source>
</reference>
<evidence type="ECO:0000313" key="3">
    <source>
        <dbReference type="EMBL" id="KEY73249.1"/>
    </source>
</evidence>